<sequence length="274" mass="29392">MNMKSCVTISLVEEARGGPFVLWDSLEQSIGFAAELGYDAVEIFSPSVEALNLDTLGGLLDSAGVKLAALGTGAGWVKHQLQLADADAGKRDQAKAFVRSIIDAAGQFGAMAIIGSMQGRSGGDVDAASAKAYLAEALEDGGQHAQQYGVPLIYEPLNRYETNQCCTVEQGVDLLQSLSTDNVRLLCDLFHMNIEEADVAQALLAGGDKVGHIHFVDSNRRPVGCGHMQFGPIMDALKAIDYDGYLCAEAFPWPDPHEAARQTMRAYQYWTGTC</sequence>
<keyword evidence="4" id="KW-1185">Reference proteome</keyword>
<evidence type="ECO:0000313" key="4">
    <source>
        <dbReference type="Proteomes" id="UP000315003"/>
    </source>
</evidence>
<evidence type="ECO:0000256" key="1">
    <source>
        <dbReference type="ARBA" id="ARBA00023235"/>
    </source>
</evidence>
<dbReference type="OrthoDB" id="9814946at2"/>
<dbReference type="GO" id="GO:0016853">
    <property type="term" value="F:isomerase activity"/>
    <property type="evidence" value="ECO:0007669"/>
    <property type="project" value="UniProtKB-KW"/>
</dbReference>
<keyword evidence="1 3" id="KW-0413">Isomerase</keyword>
<protein>
    <submittedName>
        <fullName evidence="3">D-tagatose 3-epimerase</fullName>
        <ecNumber evidence="3">5.3.1.-</ecNumber>
    </submittedName>
</protein>
<evidence type="ECO:0000313" key="3">
    <source>
        <dbReference type="EMBL" id="QDT58643.1"/>
    </source>
</evidence>
<dbReference type="Pfam" id="PF01261">
    <property type="entry name" value="AP_endonuc_2"/>
    <property type="match status" value="1"/>
</dbReference>
<dbReference type="Gene3D" id="3.20.20.150">
    <property type="entry name" value="Divalent-metal-dependent TIM barrel enzymes"/>
    <property type="match status" value="1"/>
</dbReference>
<organism evidence="3 4">
    <name type="scientific">Stieleria bergensis</name>
    <dbReference type="NCBI Taxonomy" id="2528025"/>
    <lineage>
        <taxon>Bacteria</taxon>
        <taxon>Pseudomonadati</taxon>
        <taxon>Planctomycetota</taxon>
        <taxon>Planctomycetia</taxon>
        <taxon>Pirellulales</taxon>
        <taxon>Pirellulaceae</taxon>
        <taxon>Stieleria</taxon>
    </lineage>
</organism>
<evidence type="ECO:0000259" key="2">
    <source>
        <dbReference type="Pfam" id="PF01261"/>
    </source>
</evidence>
<dbReference type="PANTHER" id="PTHR43489">
    <property type="entry name" value="ISOMERASE"/>
    <property type="match status" value="1"/>
</dbReference>
<gene>
    <name evidence="3" type="ORF">SV7mr_11360</name>
</gene>
<dbReference type="Proteomes" id="UP000315003">
    <property type="component" value="Chromosome"/>
</dbReference>
<dbReference type="RefSeq" id="WP_145269929.1">
    <property type="nucleotide sequence ID" value="NZ_CP036272.1"/>
</dbReference>
<proteinExistence type="predicted"/>
<name>A0A517SRC7_9BACT</name>
<dbReference type="InterPro" id="IPR036237">
    <property type="entry name" value="Xyl_isomerase-like_sf"/>
</dbReference>
<dbReference type="InterPro" id="IPR013022">
    <property type="entry name" value="Xyl_isomerase-like_TIM-brl"/>
</dbReference>
<dbReference type="EMBL" id="CP036272">
    <property type="protein sequence ID" value="QDT58643.1"/>
    <property type="molecule type" value="Genomic_DNA"/>
</dbReference>
<feature type="domain" description="Xylose isomerase-like TIM barrel" evidence="2">
    <location>
        <begin position="32"/>
        <end position="266"/>
    </location>
</feature>
<dbReference type="EC" id="5.3.1.-" evidence="3"/>
<dbReference type="PANTHER" id="PTHR43489:SF7">
    <property type="entry name" value="3-DEHYDRO-D-GULOSIDE 4-EPIMERASE-RELATED"/>
    <property type="match status" value="1"/>
</dbReference>
<dbReference type="InterPro" id="IPR050417">
    <property type="entry name" value="Sugar_Epim/Isomerase"/>
</dbReference>
<accession>A0A517SRC7</accession>
<dbReference type="AlphaFoldDB" id="A0A517SRC7"/>
<dbReference type="SUPFAM" id="SSF51658">
    <property type="entry name" value="Xylose isomerase-like"/>
    <property type="match status" value="1"/>
</dbReference>
<reference evidence="3 4" key="1">
    <citation type="submission" date="2019-02" db="EMBL/GenBank/DDBJ databases">
        <title>Deep-cultivation of Planctomycetes and their phenomic and genomic characterization uncovers novel biology.</title>
        <authorList>
            <person name="Wiegand S."/>
            <person name="Jogler M."/>
            <person name="Boedeker C."/>
            <person name="Pinto D."/>
            <person name="Vollmers J."/>
            <person name="Rivas-Marin E."/>
            <person name="Kohn T."/>
            <person name="Peeters S.H."/>
            <person name="Heuer A."/>
            <person name="Rast P."/>
            <person name="Oberbeckmann S."/>
            <person name="Bunk B."/>
            <person name="Jeske O."/>
            <person name="Meyerdierks A."/>
            <person name="Storesund J.E."/>
            <person name="Kallscheuer N."/>
            <person name="Luecker S."/>
            <person name="Lage O.M."/>
            <person name="Pohl T."/>
            <person name="Merkel B.J."/>
            <person name="Hornburger P."/>
            <person name="Mueller R.-W."/>
            <person name="Bruemmer F."/>
            <person name="Labrenz M."/>
            <person name="Spormann A.M."/>
            <person name="Op den Camp H."/>
            <person name="Overmann J."/>
            <person name="Amann R."/>
            <person name="Jetten M.S.M."/>
            <person name="Mascher T."/>
            <person name="Medema M.H."/>
            <person name="Devos D.P."/>
            <person name="Kaster A.-K."/>
            <person name="Ovreas L."/>
            <person name="Rohde M."/>
            <person name="Galperin M.Y."/>
            <person name="Jogler C."/>
        </authorList>
    </citation>
    <scope>NUCLEOTIDE SEQUENCE [LARGE SCALE GENOMIC DNA]</scope>
    <source>
        <strain evidence="3 4">SV_7m_r</strain>
    </source>
</reference>